<feature type="transmembrane region" description="Helical" evidence="7">
    <location>
        <begin position="134"/>
        <end position="156"/>
    </location>
</feature>
<sequence>MLRYLLRRLGYMVITLWLVVTFTFVLMKNLPGDPFGEESQKLTPEQRKLLYAQYGLDQPIWQQYLKYMNNVIHGDLGVSFQFPTRKVTEIIHQAFPASLELGLWALGIAITVGLILGIIAALNHNKGLDVTAMFTAIVGISIPSFVLGPLLSYFIGVKASWIGLPPGMWTGASSRILPSIALSFGTIAILARLMRTSMLDVLNQDYIKTAKAKGLSQSAIVFKHTIRNAILPVVTVLGPVFVGLITGTLIVEQIFVVPGLGKHFVQSIYSNDYTMITGLTIFYAFILIIVLFITDVIYGLIDPRIRLVKGGSK</sequence>
<dbReference type="Pfam" id="PF00528">
    <property type="entry name" value="BPD_transp_1"/>
    <property type="match status" value="1"/>
</dbReference>
<dbReference type="PANTHER" id="PTHR43163">
    <property type="entry name" value="DIPEPTIDE TRANSPORT SYSTEM PERMEASE PROTEIN DPPB-RELATED"/>
    <property type="match status" value="1"/>
</dbReference>
<dbReference type="AlphaFoldDB" id="A0A1G4QW68"/>
<organism evidence="9 10">
    <name type="scientific">Paenibacillus tianmuensis</name>
    <dbReference type="NCBI Taxonomy" id="624147"/>
    <lineage>
        <taxon>Bacteria</taxon>
        <taxon>Bacillati</taxon>
        <taxon>Bacillota</taxon>
        <taxon>Bacilli</taxon>
        <taxon>Bacillales</taxon>
        <taxon>Paenibacillaceae</taxon>
        <taxon>Paenibacillus</taxon>
    </lineage>
</organism>
<evidence type="ECO:0000256" key="4">
    <source>
        <dbReference type="ARBA" id="ARBA00022692"/>
    </source>
</evidence>
<feature type="transmembrane region" description="Helical" evidence="7">
    <location>
        <begin position="275"/>
        <end position="301"/>
    </location>
</feature>
<evidence type="ECO:0000313" key="10">
    <source>
        <dbReference type="Proteomes" id="UP000198601"/>
    </source>
</evidence>
<protein>
    <submittedName>
        <fullName evidence="9">Oligopeptide transport system permease protein</fullName>
    </submittedName>
</protein>
<evidence type="ECO:0000256" key="3">
    <source>
        <dbReference type="ARBA" id="ARBA00022475"/>
    </source>
</evidence>
<dbReference type="RefSeq" id="WP_090669894.1">
    <property type="nucleotide sequence ID" value="NZ_FMTT01000009.1"/>
</dbReference>
<feature type="transmembrane region" description="Helical" evidence="7">
    <location>
        <begin position="101"/>
        <end position="122"/>
    </location>
</feature>
<evidence type="ECO:0000259" key="8">
    <source>
        <dbReference type="PROSITE" id="PS50928"/>
    </source>
</evidence>
<evidence type="ECO:0000256" key="7">
    <source>
        <dbReference type="RuleBase" id="RU363032"/>
    </source>
</evidence>
<dbReference type="Pfam" id="PF19300">
    <property type="entry name" value="BPD_transp_1_N"/>
    <property type="match status" value="1"/>
</dbReference>
<dbReference type="EMBL" id="FMTT01000009">
    <property type="protein sequence ID" value="SCW48822.1"/>
    <property type="molecule type" value="Genomic_DNA"/>
</dbReference>
<comment type="subcellular location">
    <subcellularLocation>
        <location evidence="1 7">Cell membrane</location>
        <topology evidence="1 7">Multi-pass membrane protein</topology>
    </subcellularLocation>
</comment>
<dbReference type="Proteomes" id="UP000198601">
    <property type="component" value="Unassembled WGS sequence"/>
</dbReference>
<accession>A0A1G4QW68</accession>
<dbReference type="InterPro" id="IPR000515">
    <property type="entry name" value="MetI-like"/>
</dbReference>
<keyword evidence="10" id="KW-1185">Reference proteome</keyword>
<keyword evidence="4 7" id="KW-0812">Transmembrane</keyword>
<dbReference type="PROSITE" id="PS50928">
    <property type="entry name" value="ABC_TM1"/>
    <property type="match status" value="1"/>
</dbReference>
<feature type="domain" description="ABC transmembrane type-1" evidence="8">
    <location>
        <begin position="95"/>
        <end position="298"/>
    </location>
</feature>
<keyword evidence="2 7" id="KW-0813">Transport</keyword>
<dbReference type="GO" id="GO:0055085">
    <property type="term" value="P:transmembrane transport"/>
    <property type="evidence" value="ECO:0007669"/>
    <property type="project" value="InterPro"/>
</dbReference>
<feature type="transmembrane region" description="Helical" evidence="7">
    <location>
        <begin position="176"/>
        <end position="194"/>
    </location>
</feature>
<keyword evidence="6 7" id="KW-0472">Membrane</keyword>
<dbReference type="SUPFAM" id="SSF161098">
    <property type="entry name" value="MetI-like"/>
    <property type="match status" value="1"/>
</dbReference>
<gene>
    <name evidence="9" type="ORF">SAMN04487970_100986</name>
</gene>
<comment type="similarity">
    <text evidence="7">Belongs to the binding-protein-dependent transport system permease family.</text>
</comment>
<keyword evidence="3" id="KW-1003">Cell membrane</keyword>
<dbReference type="CDD" id="cd06261">
    <property type="entry name" value="TM_PBP2"/>
    <property type="match status" value="1"/>
</dbReference>
<proteinExistence type="inferred from homology"/>
<reference evidence="10" key="1">
    <citation type="submission" date="2016-10" db="EMBL/GenBank/DDBJ databases">
        <authorList>
            <person name="Varghese N."/>
            <person name="Submissions S."/>
        </authorList>
    </citation>
    <scope>NUCLEOTIDE SEQUENCE [LARGE SCALE GENOMIC DNA]</scope>
    <source>
        <strain evidence="10">CGMCC 1.8946</strain>
    </source>
</reference>
<evidence type="ECO:0000256" key="5">
    <source>
        <dbReference type="ARBA" id="ARBA00022989"/>
    </source>
</evidence>
<dbReference type="STRING" id="624147.SAMN04487970_100986"/>
<evidence type="ECO:0000256" key="6">
    <source>
        <dbReference type="ARBA" id="ARBA00023136"/>
    </source>
</evidence>
<dbReference type="GO" id="GO:0005886">
    <property type="term" value="C:plasma membrane"/>
    <property type="evidence" value="ECO:0007669"/>
    <property type="project" value="UniProtKB-SubCell"/>
</dbReference>
<keyword evidence="5 7" id="KW-1133">Transmembrane helix</keyword>
<evidence type="ECO:0000313" key="9">
    <source>
        <dbReference type="EMBL" id="SCW48822.1"/>
    </source>
</evidence>
<dbReference type="Gene3D" id="1.10.3720.10">
    <property type="entry name" value="MetI-like"/>
    <property type="match status" value="1"/>
</dbReference>
<dbReference type="PANTHER" id="PTHR43163:SF6">
    <property type="entry name" value="DIPEPTIDE TRANSPORT SYSTEM PERMEASE PROTEIN DPPB-RELATED"/>
    <property type="match status" value="1"/>
</dbReference>
<dbReference type="OrthoDB" id="24153at2"/>
<dbReference type="InterPro" id="IPR035906">
    <property type="entry name" value="MetI-like_sf"/>
</dbReference>
<evidence type="ECO:0000256" key="2">
    <source>
        <dbReference type="ARBA" id="ARBA00022448"/>
    </source>
</evidence>
<feature type="transmembrane region" description="Helical" evidence="7">
    <location>
        <begin position="229"/>
        <end position="255"/>
    </location>
</feature>
<name>A0A1G4QW68_9BACL</name>
<feature type="transmembrane region" description="Helical" evidence="7">
    <location>
        <begin position="9"/>
        <end position="27"/>
    </location>
</feature>
<dbReference type="InterPro" id="IPR045621">
    <property type="entry name" value="BPD_transp_1_N"/>
</dbReference>
<evidence type="ECO:0000256" key="1">
    <source>
        <dbReference type="ARBA" id="ARBA00004651"/>
    </source>
</evidence>